<evidence type="ECO:0000313" key="2">
    <source>
        <dbReference type="Proteomes" id="UP000266673"/>
    </source>
</evidence>
<protein>
    <submittedName>
        <fullName evidence="1">Uncharacterized protein</fullName>
    </submittedName>
</protein>
<keyword evidence="2" id="KW-1185">Reference proteome</keyword>
<dbReference type="STRING" id="44941.A0A397VEE1"/>
<accession>A0A397VEE1</accession>
<dbReference type="InterPro" id="IPR012337">
    <property type="entry name" value="RNaseH-like_sf"/>
</dbReference>
<dbReference type="EMBL" id="QKWP01000395">
    <property type="protein sequence ID" value="RIB20840.1"/>
    <property type="molecule type" value="Genomic_DNA"/>
</dbReference>
<gene>
    <name evidence="1" type="ORF">C2G38_2178257</name>
</gene>
<proteinExistence type="predicted"/>
<organism evidence="1 2">
    <name type="scientific">Gigaspora rosea</name>
    <dbReference type="NCBI Taxonomy" id="44941"/>
    <lineage>
        <taxon>Eukaryota</taxon>
        <taxon>Fungi</taxon>
        <taxon>Fungi incertae sedis</taxon>
        <taxon>Mucoromycota</taxon>
        <taxon>Glomeromycotina</taxon>
        <taxon>Glomeromycetes</taxon>
        <taxon>Diversisporales</taxon>
        <taxon>Gigasporaceae</taxon>
        <taxon>Gigaspora</taxon>
    </lineage>
</organism>
<dbReference type="SUPFAM" id="SSF53098">
    <property type="entry name" value="Ribonuclease H-like"/>
    <property type="match status" value="1"/>
</dbReference>
<evidence type="ECO:0000313" key="1">
    <source>
        <dbReference type="EMBL" id="RIB20840.1"/>
    </source>
</evidence>
<dbReference type="AlphaFoldDB" id="A0A397VEE1"/>
<dbReference type="Proteomes" id="UP000266673">
    <property type="component" value="Unassembled WGS sequence"/>
</dbReference>
<comment type="caution">
    <text evidence="1">The sequence shown here is derived from an EMBL/GenBank/DDBJ whole genome shotgun (WGS) entry which is preliminary data.</text>
</comment>
<reference evidence="1 2" key="1">
    <citation type="submission" date="2018-06" db="EMBL/GenBank/DDBJ databases">
        <title>Comparative genomics reveals the genomic features of Rhizophagus irregularis, R. cerebriforme, R. diaphanum and Gigaspora rosea, and their symbiotic lifestyle signature.</title>
        <authorList>
            <person name="Morin E."/>
            <person name="San Clemente H."/>
            <person name="Chen E.C.H."/>
            <person name="De La Providencia I."/>
            <person name="Hainaut M."/>
            <person name="Kuo A."/>
            <person name="Kohler A."/>
            <person name="Murat C."/>
            <person name="Tang N."/>
            <person name="Roy S."/>
            <person name="Loubradou J."/>
            <person name="Henrissat B."/>
            <person name="Grigoriev I.V."/>
            <person name="Corradi N."/>
            <person name="Roux C."/>
            <person name="Martin F.M."/>
        </authorList>
    </citation>
    <scope>NUCLEOTIDE SEQUENCE [LARGE SCALE GENOMIC DNA]</scope>
    <source>
        <strain evidence="1 2">DAOM 194757</strain>
    </source>
</reference>
<name>A0A397VEE1_9GLOM</name>
<dbReference type="OrthoDB" id="2430755at2759"/>
<sequence>MSYKSYVDREIDQNPHLFNNKTRKIVKTYLKSRGFFDNVLDLSKVLKPIKDTITCLESKTATLADCYLGYIKLAVAIKNIFQDHHLMFYRTCISIFNERFQMFDYDEYLLAYYLHPKYRGIGIKPLQFARVAGIAARLWTTSAKKIDRYILITNQ</sequence>